<feature type="coiled-coil region" evidence="1">
    <location>
        <begin position="1874"/>
        <end position="2094"/>
    </location>
</feature>
<feature type="coiled-coil region" evidence="1">
    <location>
        <begin position="292"/>
        <end position="376"/>
    </location>
</feature>
<feature type="compositionally biased region" description="Basic and acidic residues" evidence="2">
    <location>
        <begin position="1259"/>
        <end position="1269"/>
    </location>
</feature>
<feature type="coiled-coil region" evidence="1">
    <location>
        <begin position="1432"/>
        <end position="1838"/>
    </location>
</feature>
<dbReference type="PANTHER" id="PTHR43941">
    <property type="entry name" value="STRUCTURAL MAINTENANCE OF CHROMOSOMES PROTEIN 2"/>
    <property type="match status" value="1"/>
</dbReference>
<feature type="compositionally biased region" description="Basic and acidic residues" evidence="2">
    <location>
        <begin position="189"/>
        <end position="214"/>
    </location>
</feature>
<dbReference type="GO" id="GO:0000796">
    <property type="term" value="C:condensin complex"/>
    <property type="evidence" value="ECO:0007669"/>
    <property type="project" value="TreeGrafter"/>
</dbReference>
<feature type="compositionally biased region" description="Gly residues" evidence="2">
    <location>
        <begin position="1"/>
        <end position="13"/>
    </location>
</feature>
<feature type="coiled-coil region" evidence="1">
    <location>
        <begin position="2816"/>
        <end position="2850"/>
    </location>
</feature>
<feature type="compositionally biased region" description="Basic and acidic residues" evidence="2">
    <location>
        <begin position="1237"/>
        <end position="1249"/>
    </location>
</feature>
<feature type="region of interest" description="Disordered" evidence="2">
    <location>
        <begin position="3348"/>
        <end position="3448"/>
    </location>
</feature>
<reference evidence="3" key="1">
    <citation type="submission" date="2020-05" db="EMBL/GenBank/DDBJ databases">
        <title>Phylogenomic resolution of chytrid fungi.</title>
        <authorList>
            <person name="Stajich J.E."/>
            <person name="Amses K."/>
            <person name="Simmons R."/>
            <person name="Seto K."/>
            <person name="Myers J."/>
            <person name="Bonds A."/>
            <person name="Quandt C.A."/>
            <person name="Barry K."/>
            <person name="Liu P."/>
            <person name="Grigoriev I."/>
            <person name="Longcore J.E."/>
            <person name="James T.Y."/>
        </authorList>
    </citation>
    <scope>NUCLEOTIDE SEQUENCE</scope>
    <source>
        <strain evidence="3">JEL0318</strain>
    </source>
</reference>
<keyword evidence="1" id="KW-0175">Coiled coil</keyword>
<feature type="region of interest" description="Disordered" evidence="2">
    <location>
        <begin position="245"/>
        <end position="286"/>
    </location>
</feature>
<dbReference type="Gene3D" id="1.10.287.1490">
    <property type="match status" value="4"/>
</dbReference>
<evidence type="ECO:0000313" key="4">
    <source>
        <dbReference type="Proteomes" id="UP001212841"/>
    </source>
</evidence>
<evidence type="ECO:0000313" key="3">
    <source>
        <dbReference type="EMBL" id="KAJ3056243.1"/>
    </source>
</evidence>
<feature type="coiled-coil region" evidence="1">
    <location>
        <begin position="490"/>
        <end position="1072"/>
    </location>
</feature>
<proteinExistence type="predicted"/>
<keyword evidence="4" id="KW-1185">Reference proteome</keyword>
<organism evidence="3 4">
    <name type="scientific">Rhizophlyctis rosea</name>
    <dbReference type="NCBI Taxonomy" id="64517"/>
    <lineage>
        <taxon>Eukaryota</taxon>
        <taxon>Fungi</taxon>
        <taxon>Fungi incertae sedis</taxon>
        <taxon>Chytridiomycota</taxon>
        <taxon>Chytridiomycota incertae sedis</taxon>
        <taxon>Chytridiomycetes</taxon>
        <taxon>Rhizophlyctidales</taxon>
        <taxon>Rhizophlyctidaceae</taxon>
        <taxon>Rhizophlyctis</taxon>
    </lineage>
</organism>
<feature type="compositionally biased region" description="Low complexity" evidence="2">
    <location>
        <begin position="48"/>
        <end position="62"/>
    </location>
</feature>
<feature type="coiled-coil region" evidence="1">
    <location>
        <begin position="3171"/>
        <end position="3322"/>
    </location>
</feature>
<feature type="compositionally biased region" description="Polar residues" evidence="2">
    <location>
        <begin position="254"/>
        <end position="263"/>
    </location>
</feature>
<dbReference type="GO" id="GO:0007076">
    <property type="term" value="P:mitotic chromosome condensation"/>
    <property type="evidence" value="ECO:0007669"/>
    <property type="project" value="TreeGrafter"/>
</dbReference>
<feature type="region of interest" description="Disordered" evidence="2">
    <location>
        <begin position="1"/>
        <end position="84"/>
    </location>
</feature>
<evidence type="ECO:0000256" key="1">
    <source>
        <dbReference type="SAM" id="Coils"/>
    </source>
</evidence>
<name>A0AAD5X5N1_9FUNG</name>
<feature type="region of interest" description="Disordered" evidence="2">
    <location>
        <begin position="3461"/>
        <end position="3520"/>
    </location>
</feature>
<feature type="compositionally biased region" description="Gly residues" evidence="2">
    <location>
        <begin position="38"/>
        <end position="47"/>
    </location>
</feature>
<feature type="region of interest" description="Disordered" evidence="2">
    <location>
        <begin position="1237"/>
        <end position="1269"/>
    </location>
</feature>
<feature type="coiled-coil region" evidence="1">
    <location>
        <begin position="2507"/>
        <end position="2784"/>
    </location>
</feature>
<dbReference type="GO" id="GO:0003682">
    <property type="term" value="F:chromatin binding"/>
    <property type="evidence" value="ECO:0007669"/>
    <property type="project" value="TreeGrafter"/>
</dbReference>
<gene>
    <name evidence="3" type="ORF">HK097_007603</name>
</gene>
<dbReference type="PANTHER" id="PTHR43941:SF1">
    <property type="entry name" value="STRUCTURAL MAINTENANCE OF CHROMOSOMES PROTEIN 2"/>
    <property type="match status" value="1"/>
</dbReference>
<dbReference type="GO" id="GO:0000793">
    <property type="term" value="C:condensed chromosome"/>
    <property type="evidence" value="ECO:0007669"/>
    <property type="project" value="TreeGrafter"/>
</dbReference>
<feature type="coiled-coil region" evidence="1">
    <location>
        <begin position="3028"/>
        <end position="3118"/>
    </location>
</feature>
<dbReference type="GO" id="GO:0000785">
    <property type="term" value="C:chromatin"/>
    <property type="evidence" value="ECO:0007669"/>
    <property type="project" value="TreeGrafter"/>
</dbReference>
<feature type="coiled-coil region" evidence="1">
    <location>
        <begin position="2123"/>
        <end position="2446"/>
    </location>
</feature>
<dbReference type="EMBL" id="JADGJD010000040">
    <property type="protein sequence ID" value="KAJ3056243.1"/>
    <property type="molecule type" value="Genomic_DNA"/>
</dbReference>
<sequence>MSWFHGGAGGGGSNNNNNTGRSRIPQINSGAGSRDAVGGMGGMGGVFGASSAIGGSESAAGSTRGGAVDAKKRVGMSAEDENEALKKEIRRLELKLDSNETNLTKLKQQLADQKRDADSNQRKLITETERVTSLERQLKQTKDTMAQKELKMDNISLQLNNVKKELHDERIKFRKVETDFERLSQAHERVQQENARLQDERARADGKHGSDAKKAAGLSRAEPLVPDTAELRRLQQENERLKKELQEQKDLNQRHSPTPSSSRQEQETNKSSLRRSLSHSTLRTTDVTSADNSALLAQNRQLEGELEASKRKIANLESTAIKMENEKMALIKHSEKVAEEMASKLRDSAEQKRQAVKAVEEQNVSQKKEIEHLKKQHADEVRNLVSRMEVTQSDLTNRIAEVKRTKEELDRCKHAIDSLKEKNTEGEGRQHQLRQDLRDAGARYEHDMNAAQAKGRELADQNLKLQIIFEASQTREAALKATESIDPATLDRLQADKTQLEEVVGQLRDQLAVCETRFAGAQEEIGKLRNALTSAEESRAENSKVLERLESDLNEARASSQTLHETVAARDGVIMNLQLEMEEAAGRAERAEAMVEHIKAECAQKMNEAETMIHETLTGQGKADTFVQELQRKLSEQAEEHGRQVGQLEAEMAQLREAAENNASQLTDARAQLEEGDVELRNLRESAQSAGLEAEQAKADLAALQQRYEQLVANADHDVEHTQALHMQIQGLNDQLRSKEEALANLESELAMVAETERNQQTELVDALEEAQSRIEELEHSKEDAEAKLDVAIHSKEQLGVRVTELSLELEEARKSGDRQSEAMDALQKQLQEAEQTIDQLETQLKASAAVTEGFREEAENLQTGYVSQLKEVRSALQEATTRCEELECRQRNLVEDLEAAVQARNDAIAQREHLTEELASCEADMEVVNERNAELVGRLAALERTVEEKDEDVKGHTAQISSWEERLEECRQEIDGLVHLKETLSSNLEDVQRMLVTVSEEKVRSEERVSQLKSSLDAAKLQADQLRQELASQQSEASASNSKLREIVEGLRAQRDEVDDKRAAIESLLNEEKSRTATLTAEREEWDAEKSCLSAELTTVRERLAGVEGQLAGVLTECESLKTALEGAKEAASGQLEQHVTAQGDLQLALEARTAEWEDIGRRKQELEGEIAGLRQRLETMSGEFDRSVVEAQQANEGLNNLVSEHEKTLASLESARAEYADMKIRYNTLVEAKQEVDRDLHSTKSDLDSVEEDLSLSEERNESLREEKKELESRLKALELELGEARSALEARSMAVAEMQSEISSGNRDVSSLEDLKKDMENAHSEALKQMESEIARLSDALEAADEEKHDLQETVQTWERQIAELESQLAEADSRRKTAESSYAQAQHDCAILNSQVGKLKEEAEASDTQQRAVVSDLTDAKEAIAEELEASTKLAQHLEGKLVLLQKEMSEKEDEKRALEDQLHETRRESASRLASLLDESQLLAFEKEQKSQLQAQYEEAVESERRAQNDIVSLQNTLSDLRQRLELAQAEFEAHKRESEAALTEADSRIARLSGDVEVGSEERAKLQAELMDNKGAIQELERKVLSVEKNLMDSRNQIKALEQQLEQGQQALEGKTVRCQELETEVERTKSLLSKKTEELDDAAREIATMAAAMESISNDCDELREQVGQMGEEQEGLHRKVAEVELAISTKETALAEEQNAVGELEAVIESLNGEIDTLKADLNDEKDLTEGLQNSLDLKRSELERRVEELDGLSGELAEGKAKIIALEERLGLQKAEMSSIHTELEGRLSEKDRELNEQIKTKVELEVRMDTVKKELEELSANAKIWKRELSERGDECAGLRHELDDARTDAKTIADQLEGHTHEIASKSEELLAVQNEVEHLREQLGDANERVAHLQREAQERSLVAETREEDLRGLRMDMEALQARLETLQNQKDAHADREIELQSQISGLEAEKVELKRVAEEEMRDEKARYAMAEERHREAVNQLTQMEKEVEDCRVVIDDLTNKAQRAEVDAAELRSNLDIAMRRKTETEGTAAGLEHGMQKLKDELSEKMEQNRSSEGELANTRLEVLSVREERDAMKKELQKMVLLNDRFLSDLQTAKERAMDVEKGRDDVARDLEGALHTIEQLQKDQLSHTREIDALQAKITDLEAILAKKDATLRNNEVQLMKRVIELETAKDAIQRVESELRQAQKDLCFRQEECSKFEGKCRGLEEELDGSRQEISKLRDEVKVLEQGKEDNRKLLKEAERRLQKVDLKRGEALESLAGAEKVGQERGALIKEKDEEIKALRSEVEKGRSDMEAVNGKVVVLENQLSELSRSREDLERQLDSVHRSEITLTREAEEARAKALQVANLRNETLEEVDALRKQLQSAEETISGSHQRIAELSAELTEQRAVSSDPEGEHHQEKLLEQVKALSDELEALKNSSSAKEGKLWELEATIGARDDSLQHAQEQYSAVVASAEQLRASLAEKGALMAQLQVQLGAAQQGYERMVAEGEESAAQLTKLSDELEKANNKLRGSEETLKYEQEQCALAVEECRTRTKAATSAEEKFRALQQEYNAKVSEKESLLAEKTRQIEKQSGDIEELQNRLVQMDQAVEVKAKRVHVLESDVLTLNHTIGDLNKSVDLLNEELAAHKTRFEALRDSFDEKLNSAVREKETQITELETHLLQTKEDVKIVEKRWEEQILKTSDVEEQLELAEMELAKRESREPGQLDDLRGEVERYAKELEESHSKLGSAITLVESLQAEVAILKTEREQLQCEIDVLRSDGVRAEGEAIATELIDGMDAARFSELLTLRCGLEQTRNSLKSAQEETAALRNDNMALKQSIAGLEERVREKQGLLAARTAELAMMVDTNAGVPDAESLPMRVMQETGELLGMYESQLSVEKVKVGRLEAERANMAEQIQRIQATFVSSELYDQAVKEIEDFCSADAQRYATELQSSPNTEDNDKIVALQGSIDDLNSVIESNRKEKETLLITIDEIKAQICLLEGHLEEEKTLKANIGKGVQTAAAAVATRCADLEERVVLLEKERDEFEKKAAKAGSDLSDMRKEIDALRTGKHDAEAGLLEAKQLVTTYEEQLKKSSNQLSELEESIRSAKAAELEGVAEKEAKDAALLECQTRLSETRKLLEVRDSEISAMNSRLNELGTALTSLQSQVDKSREAEKDLDKALQEAQSALKAEQRLLKDKDAKILMAEQEKEERAKALEKAEVQLMELKVASDELGQRIQQLEKEKMDMVSQSQNSQSGAESISLDQYRDMEATANENMQLNEELNDKYSAALRQNQKLERELEKAKAKVESLKVKVKLHSSGRVSNVSGQDSIMMPLAEELDSKPTMNAPASPAAKSGTKRPPLTGSPAQTAHKSRRLTVGGDALSFLRGDSAERESASGNLRRSDRRSSLAPRSLGSPGSNDVVRVRPGMRGNATMTQSDVIENVKDSNDASLKMDIAMASPQAKAPTAAPQVSKARPKQRRMTIRPGTLPKLDEGSESSDGGKAASQCNQQ</sequence>
<dbReference type="Proteomes" id="UP001212841">
    <property type="component" value="Unassembled WGS sequence"/>
</dbReference>
<accession>A0AAD5X5N1</accession>
<dbReference type="SUPFAM" id="SSF57997">
    <property type="entry name" value="Tropomyosin"/>
    <property type="match status" value="4"/>
</dbReference>
<protein>
    <submittedName>
        <fullName evidence="3">Uncharacterized protein</fullName>
    </submittedName>
</protein>
<comment type="caution">
    <text evidence="3">The sequence shown here is derived from an EMBL/GenBank/DDBJ whole genome shotgun (WGS) entry which is preliminary data.</text>
</comment>
<feature type="compositionally biased region" description="Basic and acidic residues" evidence="2">
    <location>
        <begin position="3398"/>
        <end position="3416"/>
    </location>
</feature>
<evidence type="ECO:0000256" key="2">
    <source>
        <dbReference type="SAM" id="MobiDB-lite"/>
    </source>
</evidence>
<feature type="region of interest" description="Disordered" evidence="2">
    <location>
        <begin position="189"/>
        <end position="228"/>
    </location>
</feature>